<dbReference type="GO" id="GO:0045893">
    <property type="term" value="P:positive regulation of DNA-templated transcription"/>
    <property type="evidence" value="ECO:0007669"/>
    <property type="project" value="UniProtKB-ARBA"/>
</dbReference>
<dbReference type="GO" id="GO:0048666">
    <property type="term" value="P:neuron development"/>
    <property type="evidence" value="ECO:0007669"/>
    <property type="project" value="UniProtKB-ARBA"/>
</dbReference>
<dbReference type="GO" id="GO:0006357">
    <property type="term" value="P:regulation of transcription by RNA polymerase II"/>
    <property type="evidence" value="ECO:0007669"/>
    <property type="project" value="TreeGrafter"/>
</dbReference>
<evidence type="ECO:0000256" key="2">
    <source>
        <dbReference type="ARBA" id="ARBA00022737"/>
    </source>
</evidence>
<evidence type="ECO:0000313" key="11">
    <source>
        <dbReference type="RefSeq" id="XP_018023150.1"/>
    </source>
</evidence>
<gene>
    <name evidence="11" type="primary">LOC108679110</name>
</gene>
<keyword evidence="10" id="KW-1185">Reference proteome</keyword>
<dbReference type="GO" id="GO:0008270">
    <property type="term" value="F:zinc ion binding"/>
    <property type="evidence" value="ECO:0007669"/>
    <property type="project" value="UniProtKB-KW"/>
</dbReference>
<sequence>MDGGLLSLKWNNHRSTFFYVLSNVRKKECYTDVTLACDGKFYPVHKLVLSTCSEYFEQMFEQTQCKHPVIVLKDIRSEELESLLSYMYVGEVNVVQEKLSGLIKAAECLRIKGLAVPDEEPATTKSSGGSREKRTSDNSLSSEAKRRRQDDGSSSQRQTSSREETSRRRADQSSSNKFNRNNASSSSSSVNSSRENRDSVSDHRTTSRDASEPNELHHAQQDNDIELKAEELPDAHEDLPSEVPPEDPGDAVKQEPLDLDAVYLSDSNSASDTKDMLVEDSFGEADGQQHFMDELLGQNSASDQHGMGDYGEGGEGSSSSSAATNQQQQHMEYGDGGELSAALLSTHKMVNMGVSQSLAPSSNVSAATIGSSVHAMPSSLPSPERWKNFNKCNVCFMCGYVARDKTNLRKHLYTHTGEKPYACRFCHYKTTQSSNLHTHMRRHHPEQQFAASLNNDNLPSPFFPATMSFQER</sequence>
<feature type="domain" description="C2H2-type" evidence="9">
    <location>
        <begin position="390"/>
        <end position="420"/>
    </location>
</feature>
<dbReference type="GO" id="GO:0005694">
    <property type="term" value="C:chromosome"/>
    <property type="evidence" value="ECO:0007669"/>
    <property type="project" value="UniProtKB-ARBA"/>
</dbReference>
<evidence type="ECO:0000259" key="9">
    <source>
        <dbReference type="PROSITE" id="PS50157"/>
    </source>
</evidence>
<protein>
    <submittedName>
        <fullName evidence="11">Protein tramtrack, beta isoform isoform X22</fullName>
    </submittedName>
</protein>
<dbReference type="GO" id="GO:0003006">
    <property type="term" value="P:developmental process involved in reproduction"/>
    <property type="evidence" value="ECO:0007669"/>
    <property type="project" value="UniProtKB-ARBA"/>
</dbReference>
<dbReference type="Gene3D" id="3.30.710.10">
    <property type="entry name" value="Potassium Channel Kv1.1, Chain A"/>
    <property type="match status" value="1"/>
</dbReference>
<dbReference type="FunFam" id="3.30.160.60:FF:001732">
    <property type="entry name" value="Zgc:162936"/>
    <property type="match status" value="1"/>
</dbReference>
<dbReference type="Gene3D" id="3.30.160.60">
    <property type="entry name" value="Classic Zinc Finger"/>
    <property type="match status" value="2"/>
</dbReference>
<dbReference type="OrthoDB" id="6413564at2759"/>
<evidence type="ECO:0000256" key="1">
    <source>
        <dbReference type="ARBA" id="ARBA00022723"/>
    </source>
</evidence>
<feature type="compositionally biased region" description="Basic and acidic residues" evidence="7">
    <location>
        <begin position="194"/>
        <end position="222"/>
    </location>
</feature>
<feature type="domain" description="BTB" evidence="8">
    <location>
        <begin position="31"/>
        <end position="96"/>
    </location>
</feature>
<dbReference type="InterPro" id="IPR013087">
    <property type="entry name" value="Znf_C2H2_type"/>
</dbReference>
<evidence type="ECO:0000256" key="6">
    <source>
        <dbReference type="PROSITE-ProRule" id="PRU00042"/>
    </source>
</evidence>
<feature type="region of interest" description="Disordered" evidence="7">
    <location>
        <begin position="299"/>
        <end position="332"/>
    </location>
</feature>
<keyword evidence="3 6" id="KW-0863">Zinc-finger</keyword>
<dbReference type="PROSITE" id="PS50157">
    <property type="entry name" value="ZINC_FINGER_C2H2_2"/>
    <property type="match status" value="2"/>
</dbReference>
<dbReference type="RefSeq" id="XP_018023150.1">
    <property type="nucleotide sequence ID" value="XM_018167661.2"/>
</dbReference>
<dbReference type="GO" id="GO:0043565">
    <property type="term" value="F:sequence-specific DNA binding"/>
    <property type="evidence" value="ECO:0007669"/>
    <property type="project" value="UniProtKB-ARBA"/>
</dbReference>
<dbReference type="InterPro" id="IPR051095">
    <property type="entry name" value="Dros_DevTransReg"/>
</dbReference>
<dbReference type="CDD" id="cd18315">
    <property type="entry name" value="BTB_POZ_BAB-like"/>
    <property type="match status" value="1"/>
</dbReference>
<dbReference type="SMART" id="SM00225">
    <property type="entry name" value="BTB"/>
    <property type="match status" value="1"/>
</dbReference>
<dbReference type="InterPro" id="IPR036236">
    <property type="entry name" value="Znf_C2H2_sf"/>
</dbReference>
<evidence type="ECO:0000256" key="5">
    <source>
        <dbReference type="ARBA" id="ARBA00023242"/>
    </source>
</evidence>
<dbReference type="InterPro" id="IPR000210">
    <property type="entry name" value="BTB/POZ_dom"/>
</dbReference>
<dbReference type="InterPro" id="IPR011333">
    <property type="entry name" value="SKP1/BTB/POZ_sf"/>
</dbReference>
<proteinExistence type="predicted"/>
<dbReference type="SUPFAM" id="SSF57667">
    <property type="entry name" value="beta-beta-alpha zinc fingers"/>
    <property type="match status" value="1"/>
</dbReference>
<evidence type="ECO:0000256" key="7">
    <source>
        <dbReference type="SAM" id="MobiDB-lite"/>
    </source>
</evidence>
<accession>A0A8B7PAY4</accession>
<feature type="region of interest" description="Disordered" evidence="7">
    <location>
        <begin position="119"/>
        <end position="222"/>
    </location>
</feature>
<dbReference type="PANTHER" id="PTHR23110">
    <property type="entry name" value="BTB DOMAIN TRANSCRIPTION FACTOR"/>
    <property type="match status" value="1"/>
</dbReference>
<evidence type="ECO:0000256" key="3">
    <source>
        <dbReference type="ARBA" id="ARBA00022771"/>
    </source>
</evidence>
<keyword evidence="1" id="KW-0479">Metal-binding</keyword>
<evidence type="ECO:0000313" key="10">
    <source>
        <dbReference type="Proteomes" id="UP000694843"/>
    </source>
</evidence>
<organism evidence="10 11">
    <name type="scientific">Hyalella azteca</name>
    <name type="common">Amphipod</name>
    <dbReference type="NCBI Taxonomy" id="294128"/>
    <lineage>
        <taxon>Eukaryota</taxon>
        <taxon>Metazoa</taxon>
        <taxon>Ecdysozoa</taxon>
        <taxon>Arthropoda</taxon>
        <taxon>Crustacea</taxon>
        <taxon>Multicrustacea</taxon>
        <taxon>Malacostraca</taxon>
        <taxon>Eumalacostraca</taxon>
        <taxon>Peracarida</taxon>
        <taxon>Amphipoda</taxon>
        <taxon>Senticaudata</taxon>
        <taxon>Talitrida</taxon>
        <taxon>Talitroidea</taxon>
        <taxon>Hyalellidae</taxon>
        <taxon>Hyalella</taxon>
    </lineage>
</organism>
<dbReference type="AlphaFoldDB" id="A0A8B7PAY4"/>
<keyword evidence="2" id="KW-0677">Repeat</keyword>
<keyword evidence="5" id="KW-0539">Nucleus</keyword>
<evidence type="ECO:0000259" key="8">
    <source>
        <dbReference type="PROSITE" id="PS50097"/>
    </source>
</evidence>
<keyword evidence="4" id="KW-0862">Zinc</keyword>
<dbReference type="SUPFAM" id="SSF54695">
    <property type="entry name" value="POZ domain"/>
    <property type="match status" value="1"/>
</dbReference>
<dbReference type="SMART" id="SM00355">
    <property type="entry name" value="ZnF_C2H2"/>
    <property type="match status" value="2"/>
</dbReference>
<feature type="domain" description="C2H2-type" evidence="9">
    <location>
        <begin position="421"/>
        <end position="448"/>
    </location>
</feature>
<dbReference type="Pfam" id="PF00651">
    <property type="entry name" value="BTB"/>
    <property type="match status" value="1"/>
</dbReference>
<reference evidence="11" key="1">
    <citation type="submission" date="2025-08" db="UniProtKB">
        <authorList>
            <consortium name="RefSeq"/>
        </authorList>
    </citation>
    <scope>IDENTIFICATION</scope>
    <source>
        <tissue evidence="11">Whole organism</tissue>
    </source>
</reference>
<evidence type="ECO:0000256" key="4">
    <source>
        <dbReference type="ARBA" id="ARBA00022833"/>
    </source>
</evidence>
<dbReference type="GO" id="GO:0048513">
    <property type="term" value="P:animal organ development"/>
    <property type="evidence" value="ECO:0007669"/>
    <property type="project" value="UniProtKB-ARBA"/>
</dbReference>
<dbReference type="PROSITE" id="PS50097">
    <property type="entry name" value="BTB"/>
    <property type="match status" value="1"/>
</dbReference>
<feature type="compositionally biased region" description="Low complexity" evidence="7">
    <location>
        <begin position="173"/>
        <end position="193"/>
    </location>
</feature>
<dbReference type="GeneID" id="108679110"/>
<name>A0A8B7PAY4_HYAAZ</name>
<dbReference type="GO" id="GO:0005634">
    <property type="term" value="C:nucleus"/>
    <property type="evidence" value="ECO:0007669"/>
    <property type="project" value="TreeGrafter"/>
</dbReference>
<feature type="compositionally biased region" description="Basic and acidic residues" evidence="7">
    <location>
        <begin position="160"/>
        <end position="171"/>
    </location>
</feature>
<dbReference type="PANTHER" id="PTHR23110:SF98">
    <property type="entry name" value="PRE-LOLA-G, ISOFORM C-RELATED"/>
    <property type="match status" value="1"/>
</dbReference>
<dbReference type="Proteomes" id="UP000694843">
    <property type="component" value="Unplaced"/>
</dbReference>